<dbReference type="EMBL" id="CVRI01000004">
    <property type="protein sequence ID" value="CRK87242.1"/>
    <property type="molecule type" value="Genomic_DNA"/>
</dbReference>
<dbReference type="Proteomes" id="UP000183832">
    <property type="component" value="Unassembled WGS sequence"/>
</dbReference>
<feature type="region of interest" description="Disordered" evidence="1">
    <location>
        <begin position="58"/>
        <end position="82"/>
    </location>
</feature>
<evidence type="ECO:0000313" key="2">
    <source>
        <dbReference type="EMBL" id="CRK87242.1"/>
    </source>
</evidence>
<dbReference type="AlphaFoldDB" id="A0A1J1HI72"/>
<organism evidence="2 3">
    <name type="scientific">Clunio marinus</name>
    <dbReference type="NCBI Taxonomy" id="568069"/>
    <lineage>
        <taxon>Eukaryota</taxon>
        <taxon>Metazoa</taxon>
        <taxon>Ecdysozoa</taxon>
        <taxon>Arthropoda</taxon>
        <taxon>Hexapoda</taxon>
        <taxon>Insecta</taxon>
        <taxon>Pterygota</taxon>
        <taxon>Neoptera</taxon>
        <taxon>Endopterygota</taxon>
        <taxon>Diptera</taxon>
        <taxon>Nematocera</taxon>
        <taxon>Chironomoidea</taxon>
        <taxon>Chironomidae</taxon>
        <taxon>Clunio</taxon>
    </lineage>
</organism>
<feature type="compositionally biased region" description="Polar residues" evidence="1">
    <location>
        <begin position="58"/>
        <end position="68"/>
    </location>
</feature>
<keyword evidence="3" id="KW-1185">Reference proteome</keyword>
<evidence type="ECO:0000313" key="3">
    <source>
        <dbReference type="Proteomes" id="UP000183832"/>
    </source>
</evidence>
<accession>A0A1J1HI72</accession>
<sequence length="82" mass="9692">MTLDFTISHKNNERKRKNAKKREICFSLRFTTTRMKNGATWEHLATCREHQGSVKFSSVESISKSNRLNNDEDPLIHEKERK</sequence>
<evidence type="ECO:0000256" key="1">
    <source>
        <dbReference type="SAM" id="MobiDB-lite"/>
    </source>
</evidence>
<reference evidence="2 3" key="1">
    <citation type="submission" date="2015-04" db="EMBL/GenBank/DDBJ databases">
        <authorList>
            <person name="Syromyatnikov M.Y."/>
            <person name="Popov V.N."/>
        </authorList>
    </citation>
    <scope>NUCLEOTIDE SEQUENCE [LARGE SCALE GENOMIC DNA]</scope>
</reference>
<protein>
    <submittedName>
        <fullName evidence="2">CLUMA_CG001044, isoform A</fullName>
    </submittedName>
</protein>
<proteinExistence type="predicted"/>
<name>A0A1J1HI72_9DIPT</name>
<gene>
    <name evidence="2" type="ORF">CLUMA_CG001044</name>
</gene>